<evidence type="ECO:0000256" key="2">
    <source>
        <dbReference type="ARBA" id="ARBA00022578"/>
    </source>
</evidence>
<evidence type="ECO:0000256" key="19">
    <source>
        <dbReference type="ARBA" id="ARBA00048173"/>
    </source>
</evidence>
<keyword evidence="15" id="KW-0695">RNA-directed DNA polymerase</keyword>
<keyword evidence="23" id="KW-1185">Reference proteome</keyword>
<dbReference type="GO" id="GO:0046872">
    <property type="term" value="F:metal ion binding"/>
    <property type="evidence" value="ECO:0007669"/>
    <property type="project" value="UniProtKB-KW"/>
</dbReference>
<organism evidence="22 23">
    <name type="scientific">Austropuccinia psidii MF-1</name>
    <dbReference type="NCBI Taxonomy" id="1389203"/>
    <lineage>
        <taxon>Eukaryota</taxon>
        <taxon>Fungi</taxon>
        <taxon>Dikarya</taxon>
        <taxon>Basidiomycota</taxon>
        <taxon>Pucciniomycotina</taxon>
        <taxon>Pucciniomycetes</taxon>
        <taxon>Pucciniales</taxon>
        <taxon>Sphaerophragmiaceae</taxon>
        <taxon>Austropuccinia</taxon>
    </lineage>
</organism>
<keyword evidence="3" id="KW-1188">Viral release from host cell</keyword>
<evidence type="ECO:0000313" key="22">
    <source>
        <dbReference type="EMBL" id="MBW0497851.1"/>
    </source>
</evidence>
<evidence type="ECO:0000256" key="16">
    <source>
        <dbReference type="ARBA" id="ARBA00022932"/>
    </source>
</evidence>
<keyword evidence="4" id="KW-0645">Protease</keyword>
<dbReference type="InterPro" id="IPR054722">
    <property type="entry name" value="PolX-like_BBD"/>
</dbReference>
<keyword evidence="17" id="KW-0917">Virion maturation</keyword>
<dbReference type="Pfam" id="PF22936">
    <property type="entry name" value="Pol_BBD"/>
    <property type="match status" value="1"/>
</dbReference>
<evidence type="ECO:0000256" key="3">
    <source>
        <dbReference type="ARBA" id="ARBA00022612"/>
    </source>
</evidence>
<dbReference type="GO" id="GO:0005634">
    <property type="term" value="C:nucleus"/>
    <property type="evidence" value="ECO:0007669"/>
    <property type="project" value="UniProtKB-ARBA"/>
</dbReference>
<keyword evidence="13" id="KW-0694">RNA-binding</keyword>
<proteinExistence type="predicted"/>
<evidence type="ECO:0000256" key="17">
    <source>
        <dbReference type="ARBA" id="ARBA00023113"/>
    </source>
</evidence>
<evidence type="ECO:0000256" key="18">
    <source>
        <dbReference type="ARBA" id="ARBA00023172"/>
    </source>
</evidence>
<comment type="function">
    <text evidence="1">The aspartyl protease (PR) mediates the proteolytic cleavages of the Gag and Gag-Pol polyproteins after assembly of the VLP.</text>
</comment>
<keyword evidence="9" id="KW-0255">Endonuclease</keyword>
<dbReference type="PROSITE" id="PS50994">
    <property type="entry name" value="INTEGRASE"/>
    <property type="match status" value="1"/>
</dbReference>
<comment type="catalytic activity">
    <reaction evidence="19">
        <text>DNA(n) + a 2'-deoxyribonucleoside 5'-triphosphate = DNA(n+1) + diphosphate</text>
        <dbReference type="Rhea" id="RHEA:22508"/>
        <dbReference type="Rhea" id="RHEA-COMP:17339"/>
        <dbReference type="Rhea" id="RHEA-COMP:17340"/>
        <dbReference type="ChEBI" id="CHEBI:33019"/>
        <dbReference type="ChEBI" id="CHEBI:61560"/>
        <dbReference type="ChEBI" id="CHEBI:173112"/>
        <dbReference type="EC" id="2.7.7.49"/>
    </reaction>
</comment>
<dbReference type="InterPro" id="IPR001584">
    <property type="entry name" value="Integrase_cat-core"/>
</dbReference>
<keyword evidence="12" id="KW-0460">Magnesium</keyword>
<keyword evidence="14" id="KW-0229">DNA integration</keyword>
<reference evidence="22" key="1">
    <citation type="submission" date="2021-03" db="EMBL/GenBank/DDBJ databases">
        <title>Draft genome sequence of rust myrtle Austropuccinia psidii MF-1, a brazilian biotype.</title>
        <authorList>
            <person name="Quecine M.C."/>
            <person name="Pachon D.M.R."/>
            <person name="Bonatelli M.L."/>
            <person name="Correr F.H."/>
            <person name="Franceschini L.M."/>
            <person name="Leite T.F."/>
            <person name="Margarido G.R.A."/>
            <person name="Almeida C.A."/>
            <person name="Ferrarezi J.A."/>
            <person name="Labate C.A."/>
        </authorList>
    </citation>
    <scope>NUCLEOTIDE SEQUENCE</scope>
    <source>
        <strain evidence="22">MF-1</strain>
    </source>
</reference>
<dbReference type="GO" id="GO:0006310">
    <property type="term" value="P:DNA recombination"/>
    <property type="evidence" value="ECO:0007669"/>
    <property type="project" value="UniProtKB-KW"/>
</dbReference>
<dbReference type="InterPro" id="IPR039537">
    <property type="entry name" value="Retrotran_Ty1/copia-like"/>
</dbReference>
<dbReference type="PANTHER" id="PTHR42648">
    <property type="entry name" value="TRANSPOSASE, PUTATIVE-RELATED"/>
    <property type="match status" value="1"/>
</dbReference>
<evidence type="ECO:0000256" key="10">
    <source>
        <dbReference type="ARBA" id="ARBA00022801"/>
    </source>
</evidence>
<evidence type="ECO:0000256" key="13">
    <source>
        <dbReference type="ARBA" id="ARBA00022884"/>
    </source>
</evidence>
<evidence type="ECO:0000256" key="5">
    <source>
        <dbReference type="ARBA" id="ARBA00022695"/>
    </source>
</evidence>
<evidence type="ECO:0000256" key="8">
    <source>
        <dbReference type="ARBA" id="ARBA00022741"/>
    </source>
</evidence>
<evidence type="ECO:0000256" key="12">
    <source>
        <dbReference type="ARBA" id="ARBA00022842"/>
    </source>
</evidence>
<dbReference type="EMBL" id="AVOT02014415">
    <property type="protein sequence ID" value="MBW0497851.1"/>
    <property type="molecule type" value="Genomic_DNA"/>
</dbReference>
<keyword evidence="8" id="KW-0547">Nucleotide-binding</keyword>
<keyword evidence="7" id="KW-0479">Metal-binding</keyword>
<dbReference type="Gene3D" id="3.30.420.10">
    <property type="entry name" value="Ribonuclease H-like superfamily/Ribonuclease H"/>
    <property type="match status" value="1"/>
</dbReference>
<feature type="domain" description="Integrase catalytic" evidence="21">
    <location>
        <begin position="195"/>
        <end position="290"/>
    </location>
</feature>
<dbReference type="AlphaFoldDB" id="A0A9Q3D6F9"/>
<evidence type="ECO:0000256" key="20">
    <source>
        <dbReference type="ARBA" id="ARBA00049244"/>
    </source>
</evidence>
<evidence type="ECO:0000256" key="6">
    <source>
        <dbReference type="ARBA" id="ARBA00022722"/>
    </source>
</evidence>
<keyword evidence="16" id="KW-0239">DNA-directed DNA polymerase</keyword>
<dbReference type="GO" id="GO:0032196">
    <property type="term" value="P:transposition"/>
    <property type="evidence" value="ECO:0007669"/>
    <property type="project" value="UniProtKB-KW"/>
</dbReference>
<comment type="catalytic activity">
    <reaction evidence="20">
        <text>DNA(n) + a 2'-deoxyribonucleoside 5'-triphosphate = DNA(n+1) + diphosphate</text>
        <dbReference type="Rhea" id="RHEA:22508"/>
        <dbReference type="Rhea" id="RHEA-COMP:17339"/>
        <dbReference type="Rhea" id="RHEA-COMP:17340"/>
        <dbReference type="ChEBI" id="CHEBI:33019"/>
        <dbReference type="ChEBI" id="CHEBI:61560"/>
        <dbReference type="ChEBI" id="CHEBI:173112"/>
        <dbReference type="EC" id="2.7.7.7"/>
    </reaction>
</comment>
<dbReference type="GO" id="GO:0005524">
    <property type="term" value="F:ATP binding"/>
    <property type="evidence" value="ECO:0007669"/>
    <property type="project" value="UniProtKB-KW"/>
</dbReference>
<evidence type="ECO:0000256" key="4">
    <source>
        <dbReference type="ARBA" id="ARBA00022670"/>
    </source>
</evidence>
<keyword evidence="10" id="KW-0378">Hydrolase</keyword>
<evidence type="ECO:0000256" key="15">
    <source>
        <dbReference type="ARBA" id="ARBA00022918"/>
    </source>
</evidence>
<evidence type="ECO:0000259" key="21">
    <source>
        <dbReference type="PROSITE" id="PS50994"/>
    </source>
</evidence>
<gene>
    <name evidence="22" type="ORF">O181_037566</name>
</gene>
<evidence type="ECO:0000256" key="9">
    <source>
        <dbReference type="ARBA" id="ARBA00022759"/>
    </source>
</evidence>
<keyword evidence="5" id="KW-0548">Nucleotidyltransferase</keyword>
<keyword evidence="6" id="KW-0540">Nuclease</keyword>
<comment type="caution">
    <text evidence="22">The sequence shown here is derived from an EMBL/GenBank/DDBJ whole genome shotgun (WGS) entry which is preliminary data.</text>
</comment>
<dbReference type="PANTHER" id="PTHR42648:SF11">
    <property type="entry name" value="TRANSPOSON TY4-P GAG-POL POLYPROTEIN"/>
    <property type="match status" value="1"/>
</dbReference>
<dbReference type="GO" id="GO:0003887">
    <property type="term" value="F:DNA-directed DNA polymerase activity"/>
    <property type="evidence" value="ECO:0007669"/>
    <property type="project" value="UniProtKB-KW"/>
</dbReference>
<dbReference type="GO" id="GO:0015074">
    <property type="term" value="P:DNA integration"/>
    <property type="evidence" value="ECO:0007669"/>
    <property type="project" value="UniProtKB-KW"/>
</dbReference>
<keyword evidence="18" id="KW-0233">DNA recombination</keyword>
<evidence type="ECO:0000256" key="1">
    <source>
        <dbReference type="ARBA" id="ARBA00002180"/>
    </source>
</evidence>
<dbReference type="GO" id="GO:0006508">
    <property type="term" value="P:proteolysis"/>
    <property type="evidence" value="ECO:0007669"/>
    <property type="project" value="UniProtKB-KW"/>
</dbReference>
<evidence type="ECO:0000256" key="11">
    <source>
        <dbReference type="ARBA" id="ARBA00022840"/>
    </source>
</evidence>
<dbReference type="OrthoDB" id="1743365at2759"/>
<protein>
    <recommendedName>
        <fullName evidence="21">Integrase catalytic domain-containing protein</fullName>
    </recommendedName>
</protein>
<evidence type="ECO:0000256" key="7">
    <source>
        <dbReference type="ARBA" id="ARBA00022723"/>
    </source>
</evidence>
<dbReference type="InterPro" id="IPR012337">
    <property type="entry name" value="RNaseH-like_sf"/>
</dbReference>
<sequence>MKKQDIKLADGSIIESLGGGTIQLEFENIILTFSKTLYIPSLATNLISMATFLKAHHIIKLINTDEFEVINQEMKQVITGSLASGSLNLYYSPKAPAISTASRNLATFHQAAGHPSLKYFRKMFPNQNIPQLQCIMCSTCKMTKVPFSGSFPQANRKLELLHMDSCGPISPPSVSAETKEILKIERKSNLKVTNIVSDNGTESVNTEIREFFEENGISHLTTAPYTPEQNPFAERSNQTTITKTRCLLKDSGLYSSFWAEASNTAVYLENLTPSKSINFEDPFKKWFNKEPSLKHLQLFGCLAITLKQRLDGKDDESGSQGIFLGYGETHRSY</sequence>
<dbReference type="SUPFAM" id="SSF53098">
    <property type="entry name" value="Ribonuclease H-like"/>
    <property type="match status" value="1"/>
</dbReference>
<dbReference type="GO" id="GO:0008233">
    <property type="term" value="F:peptidase activity"/>
    <property type="evidence" value="ECO:0007669"/>
    <property type="project" value="UniProtKB-KW"/>
</dbReference>
<dbReference type="GO" id="GO:0003723">
    <property type="term" value="F:RNA binding"/>
    <property type="evidence" value="ECO:0007669"/>
    <property type="project" value="UniProtKB-KW"/>
</dbReference>
<name>A0A9Q3D6F9_9BASI</name>
<evidence type="ECO:0000256" key="14">
    <source>
        <dbReference type="ARBA" id="ARBA00022908"/>
    </source>
</evidence>
<evidence type="ECO:0000313" key="23">
    <source>
        <dbReference type="Proteomes" id="UP000765509"/>
    </source>
</evidence>
<keyword evidence="2" id="KW-0815">Transposition</keyword>
<keyword evidence="11" id="KW-0067">ATP-binding</keyword>
<dbReference type="GO" id="GO:0004519">
    <property type="term" value="F:endonuclease activity"/>
    <property type="evidence" value="ECO:0007669"/>
    <property type="project" value="UniProtKB-KW"/>
</dbReference>
<keyword evidence="16" id="KW-0808">Transferase</keyword>
<dbReference type="Proteomes" id="UP000765509">
    <property type="component" value="Unassembled WGS sequence"/>
</dbReference>
<dbReference type="InterPro" id="IPR036397">
    <property type="entry name" value="RNaseH_sf"/>
</dbReference>
<dbReference type="GO" id="GO:0003964">
    <property type="term" value="F:RNA-directed DNA polymerase activity"/>
    <property type="evidence" value="ECO:0007669"/>
    <property type="project" value="UniProtKB-KW"/>
</dbReference>
<accession>A0A9Q3D6F9</accession>